<dbReference type="EMBL" id="JAMKFB020000011">
    <property type="protein sequence ID" value="KAL0181811.1"/>
    <property type="molecule type" value="Genomic_DNA"/>
</dbReference>
<feature type="non-terminal residue" evidence="2">
    <location>
        <position position="52"/>
    </location>
</feature>
<keyword evidence="3" id="KW-1185">Reference proteome</keyword>
<gene>
    <name evidence="2" type="ORF">M9458_024217</name>
</gene>
<evidence type="ECO:0000313" key="3">
    <source>
        <dbReference type="Proteomes" id="UP001529510"/>
    </source>
</evidence>
<reference evidence="2 3" key="1">
    <citation type="submission" date="2024-05" db="EMBL/GenBank/DDBJ databases">
        <title>Genome sequencing and assembly of Indian major carp, Cirrhinus mrigala (Hamilton, 1822).</title>
        <authorList>
            <person name="Mohindra V."/>
            <person name="Chowdhury L.M."/>
            <person name="Lal K."/>
            <person name="Jena J.K."/>
        </authorList>
    </citation>
    <scope>NUCLEOTIDE SEQUENCE [LARGE SCALE GENOMIC DNA]</scope>
    <source>
        <strain evidence="2">CM1030</strain>
        <tissue evidence="2">Blood</tissue>
    </source>
</reference>
<evidence type="ECO:0000256" key="1">
    <source>
        <dbReference type="SAM" id="MobiDB-lite"/>
    </source>
</evidence>
<proteinExistence type="predicted"/>
<organism evidence="2 3">
    <name type="scientific">Cirrhinus mrigala</name>
    <name type="common">Mrigala</name>
    <dbReference type="NCBI Taxonomy" id="683832"/>
    <lineage>
        <taxon>Eukaryota</taxon>
        <taxon>Metazoa</taxon>
        <taxon>Chordata</taxon>
        <taxon>Craniata</taxon>
        <taxon>Vertebrata</taxon>
        <taxon>Euteleostomi</taxon>
        <taxon>Actinopterygii</taxon>
        <taxon>Neopterygii</taxon>
        <taxon>Teleostei</taxon>
        <taxon>Ostariophysi</taxon>
        <taxon>Cypriniformes</taxon>
        <taxon>Cyprinidae</taxon>
        <taxon>Labeoninae</taxon>
        <taxon>Labeonini</taxon>
        <taxon>Cirrhinus</taxon>
    </lineage>
</organism>
<feature type="non-terminal residue" evidence="2">
    <location>
        <position position="1"/>
    </location>
</feature>
<evidence type="ECO:0000313" key="2">
    <source>
        <dbReference type="EMBL" id="KAL0181811.1"/>
    </source>
</evidence>
<comment type="caution">
    <text evidence="2">The sequence shown here is derived from an EMBL/GenBank/DDBJ whole genome shotgun (WGS) entry which is preliminary data.</text>
</comment>
<sequence>SLGLLNSPTLVNNSTGASLNMLHVGHDDVSSTVEQVNSNGSCSPGLSPQQYG</sequence>
<name>A0ABD0Q6Q6_CIRMR</name>
<accession>A0ABD0Q6Q6</accession>
<dbReference type="Proteomes" id="UP001529510">
    <property type="component" value="Unassembled WGS sequence"/>
</dbReference>
<feature type="region of interest" description="Disordered" evidence="1">
    <location>
        <begin position="30"/>
        <end position="52"/>
    </location>
</feature>
<dbReference type="AlphaFoldDB" id="A0ABD0Q6Q6"/>
<protein>
    <submittedName>
        <fullName evidence="2">Uncharacterized protein</fullName>
    </submittedName>
</protein>